<keyword evidence="2" id="KW-0963">Cytoplasm</keyword>
<keyword evidence="2" id="KW-0810">Translation regulation</keyword>
<dbReference type="PANTHER" id="PTHR21043">
    <property type="entry name" value="IOJAP SUPERFAMILY ORTHOLOG"/>
    <property type="match status" value="1"/>
</dbReference>
<dbReference type="Gene3D" id="3.30.460.10">
    <property type="entry name" value="Beta Polymerase, domain 2"/>
    <property type="match status" value="1"/>
</dbReference>
<organism evidence="3 4">
    <name type="scientific">Populibacterium corticicola</name>
    <dbReference type="NCBI Taxonomy" id="1812826"/>
    <lineage>
        <taxon>Bacteria</taxon>
        <taxon>Bacillati</taxon>
        <taxon>Actinomycetota</taxon>
        <taxon>Actinomycetes</taxon>
        <taxon>Micrococcales</taxon>
        <taxon>Jonesiaceae</taxon>
        <taxon>Populibacterium</taxon>
    </lineage>
</organism>
<dbReference type="PANTHER" id="PTHR21043:SF0">
    <property type="entry name" value="MITOCHONDRIAL ASSEMBLY OF RIBOSOMAL LARGE SUBUNIT PROTEIN 1"/>
    <property type="match status" value="1"/>
</dbReference>
<dbReference type="EMBL" id="JBHUOP010000001">
    <property type="protein sequence ID" value="MFD2839053.1"/>
    <property type="molecule type" value="Genomic_DNA"/>
</dbReference>
<proteinExistence type="inferred from homology"/>
<dbReference type="Pfam" id="PF02410">
    <property type="entry name" value="RsfS"/>
    <property type="match status" value="1"/>
</dbReference>
<dbReference type="RefSeq" id="WP_377464455.1">
    <property type="nucleotide sequence ID" value="NZ_JBHUOP010000001.1"/>
</dbReference>
<dbReference type="InterPro" id="IPR004394">
    <property type="entry name" value="Iojap/RsfS/C7orf30"/>
</dbReference>
<comment type="similarity">
    <text evidence="1 2">Belongs to the Iojap/RsfS family.</text>
</comment>
<dbReference type="Proteomes" id="UP001597391">
    <property type="component" value="Unassembled WGS sequence"/>
</dbReference>
<evidence type="ECO:0000256" key="1">
    <source>
        <dbReference type="ARBA" id="ARBA00010574"/>
    </source>
</evidence>
<reference evidence="4" key="1">
    <citation type="journal article" date="2019" name="Int. J. Syst. Evol. Microbiol.">
        <title>The Global Catalogue of Microorganisms (GCM) 10K type strain sequencing project: providing services to taxonomists for standard genome sequencing and annotation.</title>
        <authorList>
            <consortium name="The Broad Institute Genomics Platform"/>
            <consortium name="The Broad Institute Genome Sequencing Center for Infectious Disease"/>
            <person name="Wu L."/>
            <person name="Ma J."/>
        </authorList>
    </citation>
    <scope>NUCLEOTIDE SEQUENCE [LARGE SCALE GENOMIC DNA]</scope>
    <source>
        <strain evidence="4">KCTC 33576</strain>
    </source>
</reference>
<dbReference type="HAMAP" id="MF_01477">
    <property type="entry name" value="Iojap_RsfS"/>
    <property type="match status" value="1"/>
</dbReference>
<accession>A0ABW5XDZ4</accession>
<evidence type="ECO:0000256" key="2">
    <source>
        <dbReference type="HAMAP-Rule" id="MF_01477"/>
    </source>
</evidence>
<dbReference type="NCBIfam" id="TIGR00090">
    <property type="entry name" value="rsfS_iojap_ybeB"/>
    <property type="match status" value="1"/>
</dbReference>
<gene>
    <name evidence="2 3" type="primary">rsfS</name>
    <name evidence="3" type="ORF">ACFSYH_00495</name>
</gene>
<keyword evidence="4" id="KW-1185">Reference proteome</keyword>
<evidence type="ECO:0000313" key="4">
    <source>
        <dbReference type="Proteomes" id="UP001597391"/>
    </source>
</evidence>
<dbReference type="SUPFAM" id="SSF81301">
    <property type="entry name" value="Nucleotidyltransferase"/>
    <property type="match status" value="1"/>
</dbReference>
<keyword evidence="2" id="KW-0678">Repressor</keyword>
<protein>
    <recommendedName>
        <fullName evidence="2">Ribosomal silencing factor RsfS</fullName>
    </recommendedName>
</protein>
<dbReference type="InterPro" id="IPR043519">
    <property type="entry name" value="NT_sf"/>
</dbReference>
<comment type="function">
    <text evidence="2">Functions as a ribosomal silencing factor. Interacts with ribosomal protein uL14 (rplN), blocking formation of intersubunit bridge B8. Prevents association of the 30S and 50S ribosomal subunits and the formation of functional ribosomes, thus repressing translation.</text>
</comment>
<comment type="caution">
    <text evidence="3">The sequence shown here is derived from an EMBL/GenBank/DDBJ whole genome shotgun (WGS) entry which is preliminary data.</text>
</comment>
<evidence type="ECO:0000313" key="3">
    <source>
        <dbReference type="EMBL" id="MFD2839053.1"/>
    </source>
</evidence>
<comment type="subunit">
    <text evidence="2">Interacts with ribosomal protein uL14 (rplN).</text>
</comment>
<name>A0ABW5XDZ4_9MICO</name>
<comment type="subcellular location">
    <subcellularLocation>
        <location evidence="2">Cytoplasm</location>
    </subcellularLocation>
</comment>
<sequence length="145" mass="15788">MAATERAIELAIIAARAASDRKAAEIIALDVSENLVLTDAFVIASGNNERQVGAIVDAVEEALHKAGAKRLRREGKEGGRWVLIDFGDVVVHVQHQEDRAFYALEKLWADCPAIELPEDARGGDGSAPEYELDEFGFPLVEDTED</sequence>